<dbReference type="RefSeq" id="WP_248346300.1">
    <property type="nucleotide sequence ID" value="NZ_AP025592.1"/>
</dbReference>
<feature type="transmembrane region" description="Helical" evidence="6">
    <location>
        <begin position="180"/>
        <end position="201"/>
    </location>
</feature>
<dbReference type="PANTHER" id="PTHR30071:SF1">
    <property type="entry name" value="CYTOCHROME B_B6 PROTEIN-RELATED"/>
    <property type="match status" value="1"/>
</dbReference>
<dbReference type="PANTHER" id="PTHR30071">
    <property type="entry name" value="HEME EXPORTER PROTEIN C"/>
    <property type="match status" value="1"/>
</dbReference>
<keyword evidence="4 6" id="KW-1133">Transmembrane helix</keyword>
<feature type="transmembrane region" description="Helical" evidence="6">
    <location>
        <begin position="12"/>
        <end position="34"/>
    </location>
</feature>
<evidence type="ECO:0000313" key="8">
    <source>
        <dbReference type="EMBL" id="BDG08921.1"/>
    </source>
</evidence>
<protein>
    <submittedName>
        <fullName evidence="8">Cytochrome c biogenesis protein ResC</fullName>
    </submittedName>
</protein>
<proteinExistence type="predicted"/>
<organism evidence="8 9">
    <name type="scientific">Anaeromyxobacter paludicola</name>
    <dbReference type="NCBI Taxonomy" id="2918171"/>
    <lineage>
        <taxon>Bacteria</taxon>
        <taxon>Pseudomonadati</taxon>
        <taxon>Myxococcota</taxon>
        <taxon>Myxococcia</taxon>
        <taxon>Myxococcales</taxon>
        <taxon>Cystobacterineae</taxon>
        <taxon>Anaeromyxobacteraceae</taxon>
        <taxon>Anaeromyxobacter</taxon>
    </lineage>
</organism>
<keyword evidence="9" id="KW-1185">Reference proteome</keyword>
<dbReference type="Pfam" id="PF01578">
    <property type="entry name" value="Cytochrom_C_asm"/>
    <property type="match status" value="1"/>
</dbReference>
<dbReference type="Proteomes" id="UP001162734">
    <property type="component" value="Chromosome"/>
</dbReference>
<dbReference type="EMBL" id="AP025592">
    <property type="protein sequence ID" value="BDG08921.1"/>
    <property type="molecule type" value="Genomic_DNA"/>
</dbReference>
<dbReference type="PROSITE" id="PS51257">
    <property type="entry name" value="PROKAR_LIPOPROTEIN"/>
    <property type="match status" value="1"/>
</dbReference>
<feature type="transmembrane region" description="Helical" evidence="6">
    <location>
        <begin position="41"/>
        <end position="61"/>
    </location>
</feature>
<feature type="transmembrane region" description="Helical" evidence="6">
    <location>
        <begin position="134"/>
        <end position="159"/>
    </location>
</feature>
<keyword evidence="5 6" id="KW-0472">Membrane</keyword>
<dbReference type="InterPro" id="IPR002541">
    <property type="entry name" value="Cyt_c_assembly"/>
</dbReference>
<name>A0ABM7XAP2_9BACT</name>
<reference evidence="9" key="1">
    <citation type="journal article" date="2022" name="Int. J. Syst. Evol. Microbiol.">
        <title>Anaeromyxobacter oryzae sp. nov., Anaeromyxobacter diazotrophicus sp. nov. and Anaeromyxobacter paludicola sp. nov., isolated from paddy soils.</title>
        <authorList>
            <person name="Itoh H."/>
            <person name="Xu Z."/>
            <person name="Mise K."/>
            <person name="Masuda Y."/>
            <person name="Ushijima N."/>
            <person name="Hayakawa C."/>
            <person name="Shiratori Y."/>
            <person name="Senoo K."/>
        </authorList>
    </citation>
    <scope>NUCLEOTIDE SEQUENCE [LARGE SCALE GENOMIC DNA]</scope>
    <source>
        <strain evidence="9">Red630</strain>
    </source>
</reference>
<evidence type="ECO:0000256" key="2">
    <source>
        <dbReference type="ARBA" id="ARBA00022692"/>
    </source>
</evidence>
<keyword evidence="2 6" id="KW-0812">Transmembrane</keyword>
<sequence>MAWDGFRTQVVLQWGAVACDVAAAALFTSAALFARPARARWARWCAALGLAPHGVAIALRWLEVGHGPYMMKYEVLTSISFTAVALLLVFLWRRPDWSALAVVVMPVAILLLGLGLFAHPAARDLPPTLRSAWLVFHVIFAKLSAGAFILSLATAICLLRQERRPSPRIPPADALDAYTVRFVGFGFVFWSVTIAAGAIWANQSWGRYWGWDPIETWSLVSWLVYAAYLHARLFFRMARAAAAWLAIACFALFILTFLVLTFVVPSLHSAYLQ</sequence>
<comment type="subcellular location">
    <subcellularLocation>
        <location evidence="1">Membrane</location>
        <topology evidence="1">Multi-pass membrane protein</topology>
    </subcellularLocation>
</comment>
<evidence type="ECO:0000256" key="4">
    <source>
        <dbReference type="ARBA" id="ARBA00022989"/>
    </source>
</evidence>
<feature type="transmembrane region" description="Helical" evidence="6">
    <location>
        <begin position="99"/>
        <end position="122"/>
    </location>
</feature>
<dbReference type="InterPro" id="IPR045062">
    <property type="entry name" value="Cyt_c_biogenesis_CcsA/CcmC"/>
</dbReference>
<evidence type="ECO:0000256" key="6">
    <source>
        <dbReference type="SAM" id="Phobius"/>
    </source>
</evidence>
<evidence type="ECO:0000256" key="5">
    <source>
        <dbReference type="ARBA" id="ARBA00023136"/>
    </source>
</evidence>
<evidence type="ECO:0000256" key="1">
    <source>
        <dbReference type="ARBA" id="ARBA00004141"/>
    </source>
</evidence>
<evidence type="ECO:0000259" key="7">
    <source>
        <dbReference type="Pfam" id="PF01578"/>
    </source>
</evidence>
<feature type="domain" description="Cytochrome c assembly protein" evidence="7">
    <location>
        <begin position="74"/>
        <end position="267"/>
    </location>
</feature>
<gene>
    <name evidence="8" type="ORF">AMPC_20340</name>
</gene>
<accession>A0ABM7XAP2</accession>
<feature type="transmembrane region" description="Helical" evidence="6">
    <location>
        <begin position="216"/>
        <end position="235"/>
    </location>
</feature>
<feature type="transmembrane region" description="Helical" evidence="6">
    <location>
        <begin position="242"/>
        <end position="264"/>
    </location>
</feature>
<evidence type="ECO:0000256" key="3">
    <source>
        <dbReference type="ARBA" id="ARBA00022748"/>
    </source>
</evidence>
<keyword evidence="3" id="KW-0201">Cytochrome c-type biogenesis</keyword>
<feature type="transmembrane region" description="Helical" evidence="6">
    <location>
        <begin position="73"/>
        <end position="92"/>
    </location>
</feature>
<evidence type="ECO:0000313" key="9">
    <source>
        <dbReference type="Proteomes" id="UP001162734"/>
    </source>
</evidence>